<name>A0A835SP69_9CHLO</name>
<comment type="caution">
    <text evidence="2">The sequence shown here is derived from an EMBL/GenBank/DDBJ whole genome shotgun (WGS) entry which is preliminary data.</text>
</comment>
<evidence type="ECO:0000256" key="1">
    <source>
        <dbReference type="SAM" id="MobiDB-lite"/>
    </source>
</evidence>
<evidence type="ECO:0000313" key="2">
    <source>
        <dbReference type="EMBL" id="KAG2423486.1"/>
    </source>
</evidence>
<keyword evidence="3" id="KW-1185">Reference proteome</keyword>
<accession>A0A835SP69</accession>
<dbReference type="Proteomes" id="UP000613740">
    <property type="component" value="Unassembled WGS sequence"/>
</dbReference>
<feature type="compositionally biased region" description="Basic and acidic residues" evidence="1">
    <location>
        <begin position="14"/>
        <end position="25"/>
    </location>
</feature>
<protein>
    <submittedName>
        <fullName evidence="2">Uncharacterized protein</fullName>
    </submittedName>
</protein>
<reference evidence="2" key="1">
    <citation type="journal article" date="2020" name="bioRxiv">
        <title>Comparative genomics of Chlamydomonas.</title>
        <authorList>
            <person name="Craig R.J."/>
            <person name="Hasan A.R."/>
            <person name="Ness R.W."/>
            <person name="Keightley P.D."/>
        </authorList>
    </citation>
    <scope>NUCLEOTIDE SEQUENCE</scope>
    <source>
        <strain evidence="2">CCAP 11/173</strain>
    </source>
</reference>
<gene>
    <name evidence="2" type="ORF">HYH02_015317</name>
</gene>
<dbReference type="AlphaFoldDB" id="A0A835SP69"/>
<evidence type="ECO:0000313" key="3">
    <source>
        <dbReference type="Proteomes" id="UP000613740"/>
    </source>
</evidence>
<feature type="region of interest" description="Disordered" evidence="1">
    <location>
        <begin position="1"/>
        <end position="25"/>
    </location>
</feature>
<sequence length="67" mass="7792">MNSRALGDGAALGLHEEEERQERRGGYNREAFPCWVEELHWCYEKNGEHGKWLRQAGACHPLQHCGW</sequence>
<dbReference type="EMBL" id="JAEHOD010000141">
    <property type="protein sequence ID" value="KAG2423486.1"/>
    <property type="molecule type" value="Genomic_DNA"/>
</dbReference>
<organism evidence="2 3">
    <name type="scientific">Chlamydomonas schloesseri</name>
    <dbReference type="NCBI Taxonomy" id="2026947"/>
    <lineage>
        <taxon>Eukaryota</taxon>
        <taxon>Viridiplantae</taxon>
        <taxon>Chlorophyta</taxon>
        <taxon>core chlorophytes</taxon>
        <taxon>Chlorophyceae</taxon>
        <taxon>CS clade</taxon>
        <taxon>Chlamydomonadales</taxon>
        <taxon>Chlamydomonadaceae</taxon>
        <taxon>Chlamydomonas</taxon>
    </lineage>
</organism>
<proteinExistence type="predicted"/>